<organism evidence="2 3">
    <name type="scientific">Zoarces viviparus</name>
    <name type="common">Viviparous eelpout</name>
    <name type="synonym">Blennius viviparus</name>
    <dbReference type="NCBI Taxonomy" id="48416"/>
    <lineage>
        <taxon>Eukaryota</taxon>
        <taxon>Metazoa</taxon>
        <taxon>Chordata</taxon>
        <taxon>Craniata</taxon>
        <taxon>Vertebrata</taxon>
        <taxon>Euteleostomi</taxon>
        <taxon>Actinopterygii</taxon>
        <taxon>Neopterygii</taxon>
        <taxon>Teleostei</taxon>
        <taxon>Neoteleostei</taxon>
        <taxon>Acanthomorphata</taxon>
        <taxon>Eupercaria</taxon>
        <taxon>Perciformes</taxon>
        <taxon>Cottioidei</taxon>
        <taxon>Zoarcales</taxon>
        <taxon>Zoarcidae</taxon>
        <taxon>Zoarcinae</taxon>
        <taxon>Zoarces</taxon>
    </lineage>
</organism>
<protein>
    <submittedName>
        <fullName evidence="2">Uncharacterized protein</fullName>
    </submittedName>
</protein>
<feature type="chain" id="PRO_5043519694" evidence="1">
    <location>
        <begin position="21"/>
        <end position="66"/>
    </location>
</feature>
<sequence length="66" mass="7613">MAMDLIPVLLLICLPQYCHGKHLLRFLTFCQRNDDQLLYVDPATYQAVQRLPEFAEQWVPDPGLGP</sequence>
<keyword evidence="1" id="KW-0732">Signal</keyword>
<proteinExistence type="predicted"/>
<evidence type="ECO:0000256" key="1">
    <source>
        <dbReference type="SAM" id="SignalP"/>
    </source>
</evidence>
<reference evidence="2 3" key="1">
    <citation type="journal article" date="2024" name="Genome Biol. Evol.">
        <title>Chromosome-level genome assembly of the viviparous eelpout Zoarces viviparus.</title>
        <authorList>
            <person name="Fuhrmann N."/>
            <person name="Brasseur M.V."/>
            <person name="Bakowski C.E."/>
            <person name="Podsiadlowski L."/>
            <person name="Prost S."/>
            <person name="Krehenwinkel H."/>
            <person name="Mayer C."/>
        </authorList>
    </citation>
    <scope>NUCLEOTIDE SEQUENCE [LARGE SCALE GENOMIC DNA]</scope>
    <source>
        <strain evidence="2">NO-MEL_2022_Ind0_liver</strain>
    </source>
</reference>
<comment type="caution">
    <text evidence="2">The sequence shown here is derived from an EMBL/GenBank/DDBJ whole genome shotgun (WGS) entry which is preliminary data.</text>
</comment>
<name>A0AAW1DVW3_ZOAVI</name>
<dbReference type="EMBL" id="JBCEZU010000597">
    <property type="protein sequence ID" value="KAK9514277.1"/>
    <property type="molecule type" value="Genomic_DNA"/>
</dbReference>
<accession>A0AAW1DVW3</accession>
<dbReference type="AlphaFoldDB" id="A0AAW1DVW3"/>
<evidence type="ECO:0000313" key="3">
    <source>
        <dbReference type="Proteomes" id="UP001488805"/>
    </source>
</evidence>
<evidence type="ECO:0000313" key="2">
    <source>
        <dbReference type="EMBL" id="KAK9514277.1"/>
    </source>
</evidence>
<gene>
    <name evidence="2" type="ORF">VZT92_027756</name>
</gene>
<feature type="signal peptide" evidence="1">
    <location>
        <begin position="1"/>
        <end position="20"/>
    </location>
</feature>
<dbReference type="Proteomes" id="UP001488805">
    <property type="component" value="Unassembled WGS sequence"/>
</dbReference>
<keyword evidence="3" id="KW-1185">Reference proteome</keyword>